<evidence type="ECO:0000256" key="11">
    <source>
        <dbReference type="HAMAP-Rule" id="MF_00186"/>
    </source>
</evidence>
<dbReference type="PATRIC" id="fig|52689.4.peg.643"/>
<keyword evidence="3 11" id="KW-0808">Transferase</keyword>
<dbReference type="GO" id="GO:0004370">
    <property type="term" value="F:glycerol kinase activity"/>
    <property type="evidence" value="ECO:0007669"/>
    <property type="project" value="UniProtKB-UniRule"/>
</dbReference>
<dbReference type="EMBL" id="LGYO01000017">
    <property type="protein sequence ID" value="KNZ42240.1"/>
    <property type="molecule type" value="Genomic_DNA"/>
</dbReference>
<feature type="binding site" evidence="11">
    <location>
        <position position="408"/>
    </location>
    <ligand>
        <name>ADP</name>
        <dbReference type="ChEBI" id="CHEBI:456216"/>
    </ligand>
</feature>
<dbReference type="FunFam" id="3.30.420.40:FF:000008">
    <property type="entry name" value="Glycerol kinase"/>
    <property type="match status" value="1"/>
</dbReference>
<comment type="similarity">
    <text evidence="2 11 12">Belongs to the FGGY kinase family.</text>
</comment>
<evidence type="ECO:0000256" key="3">
    <source>
        <dbReference type="ARBA" id="ARBA00022679"/>
    </source>
</evidence>
<dbReference type="FunFam" id="3.30.420.40:FF:000007">
    <property type="entry name" value="Glycerol kinase"/>
    <property type="match status" value="1"/>
</dbReference>
<dbReference type="Pfam" id="PF02782">
    <property type="entry name" value="FGGY_C"/>
    <property type="match status" value="1"/>
</dbReference>
<feature type="binding site" evidence="11">
    <location>
        <position position="307"/>
    </location>
    <ligand>
        <name>ATP</name>
        <dbReference type="ChEBI" id="CHEBI:30616"/>
    </ligand>
</feature>
<dbReference type="NCBIfam" id="NF000756">
    <property type="entry name" value="PRK00047.1"/>
    <property type="match status" value="1"/>
</dbReference>
<comment type="subunit">
    <text evidence="10 11">Homotetramer and homodimer (in equilibrium).</text>
</comment>
<evidence type="ECO:0000256" key="6">
    <source>
        <dbReference type="ARBA" id="ARBA00022798"/>
    </source>
</evidence>
<dbReference type="PROSITE" id="PS00445">
    <property type="entry name" value="FGGY_KINASES_2"/>
    <property type="match status" value="1"/>
</dbReference>
<dbReference type="CDD" id="cd07769">
    <property type="entry name" value="ASKHA_NBD_FGGY_GK"/>
    <property type="match status" value="1"/>
</dbReference>
<dbReference type="PANTHER" id="PTHR10196:SF69">
    <property type="entry name" value="GLYCEROL KINASE"/>
    <property type="match status" value="1"/>
</dbReference>
<dbReference type="STRING" id="52689.AKG39_07615"/>
<dbReference type="PIRSF" id="PIRSF000538">
    <property type="entry name" value="GlpK"/>
    <property type="match status" value="1"/>
</dbReference>
<evidence type="ECO:0000259" key="14">
    <source>
        <dbReference type="Pfam" id="PF02782"/>
    </source>
</evidence>
<dbReference type="OrthoDB" id="9805576at2"/>
<feature type="binding site" evidence="11">
    <location>
        <position position="11"/>
    </location>
    <ligand>
        <name>ADP</name>
        <dbReference type="ChEBI" id="CHEBI:456216"/>
    </ligand>
</feature>
<dbReference type="GO" id="GO:0006072">
    <property type="term" value="P:glycerol-3-phosphate metabolic process"/>
    <property type="evidence" value="ECO:0007669"/>
    <property type="project" value="InterPro"/>
</dbReference>
<dbReference type="InterPro" id="IPR018485">
    <property type="entry name" value="FGGY_C"/>
</dbReference>
<evidence type="ECO:0000256" key="10">
    <source>
        <dbReference type="ARBA" id="ARBA00063665"/>
    </source>
</evidence>
<evidence type="ECO:0000256" key="9">
    <source>
        <dbReference type="ARBA" id="ARBA00054633"/>
    </source>
</evidence>
<feature type="binding site" evidence="11">
    <location>
        <position position="11"/>
    </location>
    <ligand>
        <name>ATP</name>
        <dbReference type="ChEBI" id="CHEBI:30616"/>
    </ligand>
</feature>
<dbReference type="RefSeq" id="WP_050739787.1">
    <property type="nucleotide sequence ID" value="NZ_LGYO01000017.1"/>
</dbReference>
<dbReference type="InterPro" id="IPR005999">
    <property type="entry name" value="Glycerol_kin"/>
</dbReference>
<feature type="binding site" evidence="11">
    <location>
        <position position="242"/>
    </location>
    <ligand>
        <name>glycerol</name>
        <dbReference type="ChEBI" id="CHEBI:17754"/>
    </ligand>
</feature>
<dbReference type="InterPro" id="IPR018484">
    <property type="entry name" value="FGGY_N"/>
</dbReference>
<comment type="caution">
    <text evidence="15">The sequence shown here is derived from an EMBL/GenBank/DDBJ whole genome shotgun (WGS) entry which is preliminary data.</text>
</comment>
<evidence type="ECO:0000256" key="5">
    <source>
        <dbReference type="ARBA" id="ARBA00022777"/>
    </source>
</evidence>
<dbReference type="GO" id="GO:0019563">
    <property type="term" value="P:glycerol catabolic process"/>
    <property type="evidence" value="ECO:0007669"/>
    <property type="project" value="UniProtKB-UniRule"/>
</dbReference>
<evidence type="ECO:0000313" key="15">
    <source>
        <dbReference type="EMBL" id="KNZ42240.1"/>
    </source>
</evidence>
<evidence type="ECO:0000256" key="8">
    <source>
        <dbReference type="ARBA" id="ARBA00052101"/>
    </source>
</evidence>
<keyword evidence="7 11" id="KW-0067">ATP-binding</keyword>
<feature type="domain" description="Carbohydrate kinase FGGY N-terminal" evidence="13">
    <location>
        <begin position="3"/>
        <end position="249"/>
    </location>
</feature>
<dbReference type="AlphaFoldDB" id="A0A0L6U370"/>
<dbReference type="UniPathway" id="UPA00618">
    <property type="reaction ID" value="UER00672"/>
</dbReference>
<feature type="binding site" evidence="11">
    <location>
        <position position="408"/>
    </location>
    <ligand>
        <name>ATP</name>
        <dbReference type="ChEBI" id="CHEBI:30616"/>
    </ligand>
</feature>
<evidence type="ECO:0000256" key="1">
    <source>
        <dbReference type="ARBA" id="ARBA00005190"/>
    </source>
</evidence>
<comment type="function">
    <text evidence="9 11">Key enzyme in the regulation of glycerol uptake and metabolism. Catalyzes the phosphorylation of glycerol to yield sn-glycerol 3-phosphate.</text>
</comment>
<dbReference type="EC" id="2.7.1.30" evidence="11"/>
<comment type="caution">
    <text evidence="11">Lacks conserved residue(s) required for the propagation of feature annotation.</text>
</comment>
<keyword evidence="4 11" id="KW-0547">Nucleotide-binding</keyword>
<feature type="binding site" evidence="11">
    <location>
        <position position="15"/>
    </location>
    <ligand>
        <name>ADP</name>
        <dbReference type="ChEBI" id="CHEBI:456216"/>
    </ligand>
</feature>
<gene>
    <name evidence="11 15" type="primary">glpK</name>
    <name evidence="15" type="ORF">AKG39_07615</name>
</gene>
<feature type="binding site" evidence="11">
    <location>
        <position position="242"/>
    </location>
    <ligand>
        <name>sn-glycerol 3-phosphate</name>
        <dbReference type="ChEBI" id="CHEBI:57597"/>
    </ligand>
</feature>
<feature type="binding site" evidence="11">
    <location>
        <position position="11"/>
    </location>
    <ligand>
        <name>sn-glycerol 3-phosphate</name>
        <dbReference type="ChEBI" id="CHEBI:57597"/>
    </ligand>
</feature>
<feature type="binding site" evidence="11">
    <location>
        <position position="264"/>
    </location>
    <ligand>
        <name>ATP</name>
        <dbReference type="ChEBI" id="CHEBI:30616"/>
    </ligand>
</feature>
<reference evidence="16" key="1">
    <citation type="submission" date="2015-07" db="EMBL/GenBank/DDBJ databases">
        <title>Draft genome sequence of Acetobacterium bakii DSM 8293, a potential psychrophilic chemical producer through syngas fermentation.</title>
        <authorList>
            <person name="Song Y."/>
            <person name="Hwang S."/>
            <person name="Cho B.-K."/>
        </authorList>
    </citation>
    <scope>NUCLEOTIDE SEQUENCE [LARGE SCALE GENOMIC DNA]</scope>
    <source>
        <strain evidence="16">DSM 8239</strain>
    </source>
</reference>
<comment type="activity regulation">
    <text evidence="11">Activated by phosphorylation and inhibited by fructose 1,6-bisphosphate (FBP).</text>
</comment>
<keyword evidence="16" id="KW-1185">Reference proteome</keyword>
<feature type="binding site" evidence="11">
    <location>
        <position position="82"/>
    </location>
    <ligand>
        <name>glycerol</name>
        <dbReference type="ChEBI" id="CHEBI:17754"/>
    </ligand>
</feature>
<evidence type="ECO:0000256" key="4">
    <source>
        <dbReference type="ARBA" id="ARBA00022741"/>
    </source>
</evidence>
<dbReference type="HAMAP" id="MF_00186">
    <property type="entry name" value="Glycerol_kin"/>
    <property type="match status" value="1"/>
</dbReference>
<organism evidence="15 16">
    <name type="scientific">Acetobacterium bakii</name>
    <dbReference type="NCBI Taxonomy" id="52689"/>
    <lineage>
        <taxon>Bacteria</taxon>
        <taxon>Bacillati</taxon>
        <taxon>Bacillota</taxon>
        <taxon>Clostridia</taxon>
        <taxon>Eubacteriales</taxon>
        <taxon>Eubacteriaceae</taxon>
        <taxon>Acetobacterium</taxon>
    </lineage>
</organism>
<protein>
    <recommendedName>
        <fullName evidence="11">Glycerol kinase</fullName>
        <ecNumber evidence="11">2.7.1.30</ecNumber>
    </recommendedName>
    <alternativeName>
        <fullName evidence="11">ATP:glycerol 3-phosphotransferase</fullName>
    </alternativeName>
    <alternativeName>
        <fullName evidence="11">Glycerokinase</fullName>
        <shortName evidence="11">GK</shortName>
    </alternativeName>
</protein>
<feature type="binding site" evidence="11">
    <location>
        <position position="243"/>
    </location>
    <ligand>
        <name>glycerol</name>
        <dbReference type="ChEBI" id="CHEBI:17754"/>
    </ligand>
</feature>
<keyword evidence="5 11" id="KW-0418">Kinase</keyword>
<comment type="catalytic activity">
    <reaction evidence="8 11">
        <text>glycerol + ATP = sn-glycerol 3-phosphate + ADP + H(+)</text>
        <dbReference type="Rhea" id="RHEA:21644"/>
        <dbReference type="ChEBI" id="CHEBI:15378"/>
        <dbReference type="ChEBI" id="CHEBI:17754"/>
        <dbReference type="ChEBI" id="CHEBI:30616"/>
        <dbReference type="ChEBI" id="CHEBI:57597"/>
        <dbReference type="ChEBI" id="CHEBI:456216"/>
        <dbReference type="EC" id="2.7.1.30"/>
    </reaction>
</comment>
<feature type="binding site" evidence="11">
    <location>
        <position position="311"/>
    </location>
    <ligand>
        <name>ATP</name>
        <dbReference type="ChEBI" id="CHEBI:30616"/>
    </ligand>
</feature>
<feature type="binding site" evidence="11">
    <location>
        <position position="12"/>
    </location>
    <ligand>
        <name>ATP</name>
        <dbReference type="ChEBI" id="CHEBI:30616"/>
    </ligand>
</feature>
<evidence type="ECO:0000256" key="2">
    <source>
        <dbReference type="ARBA" id="ARBA00009156"/>
    </source>
</evidence>
<dbReference type="InterPro" id="IPR018483">
    <property type="entry name" value="Carb_kinase_FGGY_CS"/>
</dbReference>
<feature type="binding site" evidence="11">
    <location>
        <position position="81"/>
    </location>
    <ligand>
        <name>sn-glycerol 3-phosphate</name>
        <dbReference type="ChEBI" id="CHEBI:57597"/>
    </ligand>
</feature>
<dbReference type="Pfam" id="PF00370">
    <property type="entry name" value="FGGY_N"/>
    <property type="match status" value="1"/>
</dbReference>
<feature type="domain" description="Carbohydrate kinase FGGY C-terminal" evidence="14">
    <location>
        <begin position="259"/>
        <end position="447"/>
    </location>
</feature>
<dbReference type="GO" id="GO:0005524">
    <property type="term" value="F:ATP binding"/>
    <property type="evidence" value="ECO:0007669"/>
    <property type="project" value="UniProtKB-UniRule"/>
</dbReference>
<feature type="binding site" evidence="11">
    <location>
        <position position="82"/>
    </location>
    <ligand>
        <name>sn-glycerol 3-phosphate</name>
        <dbReference type="ChEBI" id="CHEBI:57597"/>
    </ligand>
</feature>
<dbReference type="Proteomes" id="UP000036873">
    <property type="component" value="Unassembled WGS sequence"/>
</dbReference>
<feature type="binding site" evidence="11">
    <location>
        <position position="264"/>
    </location>
    <ligand>
        <name>ADP</name>
        <dbReference type="ChEBI" id="CHEBI:456216"/>
    </ligand>
</feature>
<name>A0A0L6U370_9FIRM</name>
<feature type="binding site" evidence="11">
    <location>
        <position position="81"/>
    </location>
    <ligand>
        <name>glycerol</name>
        <dbReference type="ChEBI" id="CHEBI:17754"/>
    </ligand>
</feature>
<comment type="pathway">
    <text evidence="1 11">Polyol metabolism; glycerol degradation via glycerol kinase pathway; sn-glycerol 3-phosphate from glycerol: step 1/1.</text>
</comment>
<sequence length="495" mass="54610">MKYILGIDEGTTGVKVMIFDKAVNIISQAYSEFTQHFPQSGWVEHDAGEIWDVTMKMVAEALKNGNVKPTDIEAIGITNQRETTVFWDKKTGQPVCRAIVWQDRRTLDICEALEAKDGPGIVDRTGMIIVPNDAATKIRWLLDNDPKVKSGVDKGELLYGTIDTWLVWKLTGGRAHVTDYSNASVTLLQNARTLQYDDWILKELAIPREILPELRTSSEVYGMTEPGVFFGAEVPVAGILGDQQSAAFGQGCLEKGMAKNTYGTGSFMVMNTGDKYVPPSDGLFSPVLWSAKGRTDYGLEGMADVSGAVIQWLRDGLNIISDAKEAEELALQVEDSLGVYFVPAFVGLGAPYFDSYARGTIVGISRGTTKHHIARAALESMAFQVKDAFNVMERKSGFNLTKLRADGGGAKSDFMLQFQADILGIPVERPMITETTTLGAVYAAGLAVGYWDSFEEIGEFWKIEKRFEPKISDEKRKELCGFWDKAVQRSAGWLK</sequence>
<dbReference type="Gene3D" id="3.30.420.40">
    <property type="match status" value="2"/>
</dbReference>
<accession>A0A0L6U370</accession>
<evidence type="ECO:0000256" key="12">
    <source>
        <dbReference type="RuleBase" id="RU003733"/>
    </source>
</evidence>
<evidence type="ECO:0000313" key="16">
    <source>
        <dbReference type="Proteomes" id="UP000036873"/>
    </source>
</evidence>
<evidence type="ECO:0000256" key="7">
    <source>
        <dbReference type="ARBA" id="ARBA00022840"/>
    </source>
</evidence>
<keyword evidence="6 11" id="KW-0319">Glycerol metabolism</keyword>
<dbReference type="InterPro" id="IPR043129">
    <property type="entry name" value="ATPase_NBD"/>
</dbReference>
<dbReference type="PANTHER" id="PTHR10196">
    <property type="entry name" value="SUGAR KINASE"/>
    <property type="match status" value="1"/>
</dbReference>
<dbReference type="NCBIfam" id="TIGR01311">
    <property type="entry name" value="glycerol_kin"/>
    <property type="match status" value="1"/>
</dbReference>
<dbReference type="GO" id="GO:0005829">
    <property type="term" value="C:cytosol"/>
    <property type="evidence" value="ECO:0007669"/>
    <property type="project" value="UniProtKB-ARBA"/>
</dbReference>
<proteinExistence type="inferred from homology"/>
<evidence type="ECO:0000259" key="13">
    <source>
        <dbReference type="Pfam" id="PF00370"/>
    </source>
</evidence>
<dbReference type="InterPro" id="IPR000577">
    <property type="entry name" value="Carb_kinase_FGGY"/>
</dbReference>
<dbReference type="SUPFAM" id="SSF53067">
    <property type="entry name" value="Actin-like ATPase domain"/>
    <property type="match status" value="2"/>
</dbReference>
<feature type="binding site" evidence="11">
    <location>
        <position position="307"/>
    </location>
    <ligand>
        <name>ADP</name>
        <dbReference type="ChEBI" id="CHEBI:456216"/>
    </ligand>
</feature>